<comment type="caution">
    <text evidence="1">The sequence shown here is derived from an EMBL/GenBank/DDBJ whole genome shotgun (WGS) entry which is preliminary data.</text>
</comment>
<sequence length="278" mass="30982">MFINNNKLMSMEELESLMDEQEMTRTMATTIIIKTTNTTTSVGASARTKNLQASHQKKPTVIAFTELDSSQQVPSIQTTNSTAHNSPVSNIPTKHLERFPNIELWKIPVFITENRENNQKYAMETELPWTSQTNSSYNLTYFDDASLANHAPAILELNPQRQPANYFATTTTCLNTLASPDQSHPKAGAGSNPVNVHPTGGFREVITISFPTTEARFSSLKDLKAAKETRQNGMKISIKELFDEMQLEVSGPVGRNIRGFVMSVCYWRYGVSVKAGIK</sequence>
<dbReference type="AlphaFoldDB" id="A0A8H2VMY7"/>
<protein>
    <submittedName>
        <fullName evidence="1">9005c22e-6af6-4a52-8318-f10ea66016ea</fullName>
    </submittedName>
</protein>
<organism evidence="1 2">
    <name type="scientific">Sclerotinia trifoliorum</name>
    <dbReference type="NCBI Taxonomy" id="28548"/>
    <lineage>
        <taxon>Eukaryota</taxon>
        <taxon>Fungi</taxon>
        <taxon>Dikarya</taxon>
        <taxon>Ascomycota</taxon>
        <taxon>Pezizomycotina</taxon>
        <taxon>Leotiomycetes</taxon>
        <taxon>Helotiales</taxon>
        <taxon>Sclerotiniaceae</taxon>
        <taxon>Sclerotinia</taxon>
    </lineage>
</organism>
<proteinExistence type="predicted"/>
<evidence type="ECO:0000313" key="1">
    <source>
        <dbReference type="EMBL" id="CAD6441344.1"/>
    </source>
</evidence>
<dbReference type="Proteomes" id="UP000624404">
    <property type="component" value="Unassembled WGS sequence"/>
</dbReference>
<dbReference type="EMBL" id="CAJHIA010000004">
    <property type="protein sequence ID" value="CAD6441344.1"/>
    <property type="molecule type" value="Genomic_DNA"/>
</dbReference>
<gene>
    <name evidence="1" type="ORF">SCLTRI_LOCUS1132</name>
</gene>
<name>A0A8H2VMY7_9HELO</name>
<evidence type="ECO:0000313" key="2">
    <source>
        <dbReference type="Proteomes" id="UP000624404"/>
    </source>
</evidence>
<accession>A0A8H2VMY7</accession>
<reference evidence="1" key="1">
    <citation type="submission" date="2020-10" db="EMBL/GenBank/DDBJ databases">
        <authorList>
            <person name="Kusch S."/>
        </authorList>
    </citation>
    <scope>NUCLEOTIDE SEQUENCE</scope>
    <source>
        <strain evidence="1">SwB9</strain>
    </source>
</reference>
<keyword evidence="2" id="KW-1185">Reference proteome</keyword>
<dbReference type="OrthoDB" id="3551189at2759"/>